<evidence type="ECO:0000313" key="2">
    <source>
        <dbReference type="Proteomes" id="UP000799539"/>
    </source>
</evidence>
<organism evidence="1 2">
    <name type="scientific">Cercospora zeae-maydis SCOH1-5</name>
    <dbReference type="NCBI Taxonomy" id="717836"/>
    <lineage>
        <taxon>Eukaryota</taxon>
        <taxon>Fungi</taxon>
        <taxon>Dikarya</taxon>
        <taxon>Ascomycota</taxon>
        <taxon>Pezizomycotina</taxon>
        <taxon>Dothideomycetes</taxon>
        <taxon>Dothideomycetidae</taxon>
        <taxon>Mycosphaerellales</taxon>
        <taxon>Mycosphaerellaceae</taxon>
        <taxon>Cercospora</taxon>
    </lineage>
</organism>
<dbReference type="EMBL" id="ML992666">
    <property type="protein sequence ID" value="KAF2215155.1"/>
    <property type="molecule type" value="Genomic_DNA"/>
</dbReference>
<reference evidence="1" key="1">
    <citation type="journal article" date="2020" name="Stud. Mycol.">
        <title>101 Dothideomycetes genomes: a test case for predicting lifestyles and emergence of pathogens.</title>
        <authorList>
            <person name="Haridas S."/>
            <person name="Albert R."/>
            <person name="Binder M."/>
            <person name="Bloem J."/>
            <person name="Labutti K."/>
            <person name="Salamov A."/>
            <person name="Andreopoulos B."/>
            <person name="Baker S."/>
            <person name="Barry K."/>
            <person name="Bills G."/>
            <person name="Bluhm B."/>
            <person name="Cannon C."/>
            <person name="Castanera R."/>
            <person name="Culley D."/>
            <person name="Daum C."/>
            <person name="Ezra D."/>
            <person name="Gonzalez J."/>
            <person name="Henrissat B."/>
            <person name="Kuo A."/>
            <person name="Liang C."/>
            <person name="Lipzen A."/>
            <person name="Lutzoni F."/>
            <person name="Magnuson J."/>
            <person name="Mondo S."/>
            <person name="Nolan M."/>
            <person name="Ohm R."/>
            <person name="Pangilinan J."/>
            <person name="Park H.-J."/>
            <person name="Ramirez L."/>
            <person name="Alfaro M."/>
            <person name="Sun H."/>
            <person name="Tritt A."/>
            <person name="Yoshinaga Y."/>
            <person name="Zwiers L.-H."/>
            <person name="Turgeon B."/>
            <person name="Goodwin S."/>
            <person name="Spatafora J."/>
            <person name="Crous P."/>
            <person name="Grigoriev I."/>
        </authorList>
    </citation>
    <scope>NUCLEOTIDE SEQUENCE</scope>
    <source>
        <strain evidence="1">SCOH1-5</strain>
    </source>
</reference>
<dbReference type="Proteomes" id="UP000799539">
    <property type="component" value="Unassembled WGS sequence"/>
</dbReference>
<sequence>MAIVFGSPVRGGEKIVFALSFFVSFSAFDEEKETAVGNDTICFGDGQHDKFRSTVDRSDACSLLCDIHCENGKVWAADETPSALSFASVSKLERTARDEHTGKRGFAQAR</sequence>
<accession>A0A6A6FNW4</accession>
<evidence type="ECO:0000313" key="1">
    <source>
        <dbReference type="EMBL" id="KAF2215155.1"/>
    </source>
</evidence>
<keyword evidence="2" id="KW-1185">Reference proteome</keyword>
<name>A0A6A6FNW4_9PEZI</name>
<gene>
    <name evidence="1" type="ORF">CERZMDRAFT_94575</name>
</gene>
<protein>
    <submittedName>
        <fullName evidence="1">Uncharacterized protein</fullName>
    </submittedName>
</protein>
<dbReference type="AlphaFoldDB" id="A0A6A6FNW4"/>
<proteinExistence type="predicted"/>